<keyword evidence="2 6" id="KW-0812">Transmembrane</keyword>
<evidence type="ECO:0000256" key="6">
    <source>
        <dbReference type="SAM" id="Phobius"/>
    </source>
</evidence>
<keyword evidence="9" id="KW-1185">Reference proteome</keyword>
<evidence type="ECO:0000259" key="7">
    <source>
        <dbReference type="Pfam" id="PF06305"/>
    </source>
</evidence>
<dbReference type="RefSeq" id="WP_072900505.1">
    <property type="nucleotide sequence ID" value="NZ_FQXB01000002.1"/>
</dbReference>
<protein>
    <recommendedName>
        <fullName evidence="7">Lipopolysaccharide assembly protein A domain-containing protein</fullName>
    </recommendedName>
</protein>
<feature type="transmembrane region" description="Helical" evidence="6">
    <location>
        <begin position="48"/>
        <end position="71"/>
    </location>
</feature>
<evidence type="ECO:0000256" key="2">
    <source>
        <dbReference type="ARBA" id="ARBA00022692"/>
    </source>
</evidence>
<sequence>MKAIRYGFWAIVGLCLIFVGIANREFVTVKAMPTAFADFLSISPTIELPLFVVIMLSVGVGLLIGFLWEWVREHRLRSDGRAKAREADQLRKEVDELKKAKASAEGDEILALLDSPTR</sequence>
<name>A0A1M5PLD8_9RHOB</name>
<keyword evidence="4 6" id="KW-0472">Membrane</keyword>
<proteinExistence type="predicted"/>
<dbReference type="STRING" id="1508389.SAMN05444003_1686"/>
<dbReference type="InterPro" id="IPR010445">
    <property type="entry name" value="LapA_dom"/>
</dbReference>
<dbReference type="EMBL" id="FQXB01000002">
    <property type="protein sequence ID" value="SHH02073.1"/>
    <property type="molecule type" value="Genomic_DNA"/>
</dbReference>
<evidence type="ECO:0000256" key="1">
    <source>
        <dbReference type="ARBA" id="ARBA00022475"/>
    </source>
</evidence>
<dbReference type="GO" id="GO:0005886">
    <property type="term" value="C:plasma membrane"/>
    <property type="evidence" value="ECO:0007669"/>
    <property type="project" value="InterPro"/>
</dbReference>
<reference evidence="8 9" key="1">
    <citation type="submission" date="2016-11" db="EMBL/GenBank/DDBJ databases">
        <authorList>
            <person name="Jaros S."/>
            <person name="Januszkiewicz K."/>
            <person name="Wedrychowicz H."/>
        </authorList>
    </citation>
    <scope>NUCLEOTIDE SEQUENCE [LARGE SCALE GENOMIC DNA]</scope>
    <source>
        <strain evidence="8 9">DSM 28715</strain>
    </source>
</reference>
<dbReference type="OrthoDB" id="7689797at2"/>
<evidence type="ECO:0000313" key="9">
    <source>
        <dbReference type="Proteomes" id="UP000184074"/>
    </source>
</evidence>
<evidence type="ECO:0000256" key="3">
    <source>
        <dbReference type="ARBA" id="ARBA00022989"/>
    </source>
</evidence>
<dbReference type="AlphaFoldDB" id="A0A1M5PLD8"/>
<gene>
    <name evidence="8" type="ORF">SAMN05444003_1686</name>
</gene>
<feature type="domain" description="Lipopolysaccharide assembly protein A" evidence="7">
    <location>
        <begin position="46"/>
        <end position="94"/>
    </location>
</feature>
<keyword evidence="1" id="KW-1003">Cell membrane</keyword>
<keyword evidence="3 6" id="KW-1133">Transmembrane helix</keyword>
<keyword evidence="5" id="KW-0175">Coiled coil</keyword>
<dbReference type="Pfam" id="PF06305">
    <property type="entry name" value="LapA_dom"/>
    <property type="match status" value="1"/>
</dbReference>
<evidence type="ECO:0000256" key="5">
    <source>
        <dbReference type="SAM" id="Coils"/>
    </source>
</evidence>
<organism evidence="8 9">
    <name type="scientific">Cognatiyoonia sediminum</name>
    <dbReference type="NCBI Taxonomy" id="1508389"/>
    <lineage>
        <taxon>Bacteria</taxon>
        <taxon>Pseudomonadati</taxon>
        <taxon>Pseudomonadota</taxon>
        <taxon>Alphaproteobacteria</taxon>
        <taxon>Rhodobacterales</taxon>
        <taxon>Paracoccaceae</taxon>
        <taxon>Cognatiyoonia</taxon>
    </lineage>
</organism>
<evidence type="ECO:0000313" key="8">
    <source>
        <dbReference type="EMBL" id="SHH02073.1"/>
    </source>
</evidence>
<feature type="coiled-coil region" evidence="5">
    <location>
        <begin position="80"/>
        <end position="107"/>
    </location>
</feature>
<evidence type="ECO:0000256" key="4">
    <source>
        <dbReference type="ARBA" id="ARBA00023136"/>
    </source>
</evidence>
<dbReference type="Proteomes" id="UP000184074">
    <property type="component" value="Unassembled WGS sequence"/>
</dbReference>
<accession>A0A1M5PLD8</accession>